<reference evidence="2 3" key="1">
    <citation type="submission" date="2024-02" db="EMBL/GenBank/DDBJ databases">
        <title>Discinaceae phylogenomics.</title>
        <authorList>
            <person name="Dirks A.C."/>
            <person name="James T.Y."/>
        </authorList>
    </citation>
    <scope>NUCLEOTIDE SEQUENCE [LARGE SCALE GENOMIC DNA]</scope>
    <source>
        <strain evidence="2 3">ACD0624</strain>
    </source>
</reference>
<dbReference type="EMBL" id="JBBBZM010000718">
    <property type="protein sequence ID" value="KAL0630390.1"/>
    <property type="molecule type" value="Genomic_DNA"/>
</dbReference>
<organism evidence="2 3">
    <name type="scientific">Discina gigas</name>
    <dbReference type="NCBI Taxonomy" id="1032678"/>
    <lineage>
        <taxon>Eukaryota</taxon>
        <taxon>Fungi</taxon>
        <taxon>Dikarya</taxon>
        <taxon>Ascomycota</taxon>
        <taxon>Pezizomycotina</taxon>
        <taxon>Pezizomycetes</taxon>
        <taxon>Pezizales</taxon>
        <taxon>Discinaceae</taxon>
        <taxon>Discina</taxon>
    </lineage>
</organism>
<comment type="caution">
    <text evidence="2">The sequence shown here is derived from an EMBL/GenBank/DDBJ whole genome shotgun (WGS) entry which is preliminary data.</text>
</comment>
<evidence type="ECO:0000313" key="2">
    <source>
        <dbReference type="EMBL" id="KAL0630390.1"/>
    </source>
</evidence>
<keyword evidence="3" id="KW-1185">Reference proteome</keyword>
<gene>
    <name evidence="2" type="ORF">Q9L58_010763</name>
</gene>
<evidence type="ECO:0000313" key="3">
    <source>
        <dbReference type="Proteomes" id="UP001447188"/>
    </source>
</evidence>
<protein>
    <submittedName>
        <fullName evidence="2">Uncharacterized protein</fullName>
    </submittedName>
</protein>
<feature type="region of interest" description="Disordered" evidence="1">
    <location>
        <begin position="1"/>
        <end position="94"/>
    </location>
</feature>
<accession>A0ABR3G379</accession>
<dbReference type="Proteomes" id="UP001447188">
    <property type="component" value="Unassembled WGS sequence"/>
</dbReference>
<name>A0ABR3G379_9PEZI</name>
<proteinExistence type="predicted"/>
<sequence>MPPKGKDKQVEKHFDAPATKFTHGKKQQQQPYTPGKTQFQNPDGTPIASHRDSTPYTPIIYQGRQDGTLLRDNMGSPIQAKSTPPPVPQTPTPNTYVLTGPALEAVWDMPYDKRFHSGPKTPGKPLTLNTLAYSAYLQALTPVVIWEGSFRGPANDNVKLVA</sequence>
<feature type="compositionally biased region" description="Polar residues" evidence="1">
    <location>
        <begin position="27"/>
        <end position="43"/>
    </location>
</feature>
<feature type="compositionally biased region" description="Basic and acidic residues" evidence="1">
    <location>
        <begin position="1"/>
        <end position="15"/>
    </location>
</feature>
<evidence type="ECO:0000256" key="1">
    <source>
        <dbReference type="SAM" id="MobiDB-lite"/>
    </source>
</evidence>
<feature type="non-terminal residue" evidence="2">
    <location>
        <position position="162"/>
    </location>
</feature>